<dbReference type="GO" id="GO:0005524">
    <property type="term" value="F:ATP binding"/>
    <property type="evidence" value="ECO:0007669"/>
    <property type="project" value="UniProtKB-KW"/>
</dbReference>
<dbReference type="PANTHER" id="PTHR42918:SF6">
    <property type="entry name" value="ELONGATION FACTOR P--(R)-BETA-LYSINE LIGASE"/>
    <property type="match status" value="1"/>
</dbReference>
<evidence type="ECO:0000256" key="1">
    <source>
        <dbReference type="ARBA" id="ARBA00022598"/>
    </source>
</evidence>
<proteinExistence type="predicted"/>
<dbReference type="Pfam" id="PF00152">
    <property type="entry name" value="tRNA-synt_2"/>
    <property type="match status" value="1"/>
</dbReference>
<evidence type="ECO:0000313" key="6">
    <source>
        <dbReference type="Proteomes" id="UP001321825"/>
    </source>
</evidence>
<evidence type="ECO:0000256" key="3">
    <source>
        <dbReference type="ARBA" id="ARBA00022840"/>
    </source>
</evidence>
<dbReference type="InterPro" id="IPR004525">
    <property type="entry name" value="EpmA"/>
</dbReference>
<dbReference type="SUPFAM" id="SSF55681">
    <property type="entry name" value="Class II aaRS and biotin synthetases"/>
    <property type="match status" value="1"/>
</dbReference>
<dbReference type="Proteomes" id="UP001321825">
    <property type="component" value="Chromosome"/>
</dbReference>
<dbReference type="InterPro" id="IPR006195">
    <property type="entry name" value="aa-tRNA-synth_II"/>
</dbReference>
<dbReference type="GO" id="GO:0006430">
    <property type="term" value="P:lysyl-tRNA aminoacylation"/>
    <property type="evidence" value="ECO:0007669"/>
    <property type="project" value="InterPro"/>
</dbReference>
<dbReference type="InterPro" id="IPR045864">
    <property type="entry name" value="aa-tRNA-synth_II/BPL/LPL"/>
</dbReference>
<keyword evidence="2" id="KW-0547">Nucleotide-binding</keyword>
<evidence type="ECO:0000259" key="4">
    <source>
        <dbReference type="PROSITE" id="PS50862"/>
    </source>
</evidence>
<keyword evidence="5" id="KW-0251">Elongation factor</keyword>
<dbReference type="PANTHER" id="PTHR42918">
    <property type="entry name" value="LYSYL-TRNA SYNTHETASE"/>
    <property type="match status" value="1"/>
</dbReference>
<feature type="domain" description="Aminoacyl-transfer RNA synthetases class-II family profile" evidence="4">
    <location>
        <begin position="1"/>
        <end position="274"/>
    </location>
</feature>
<keyword evidence="3" id="KW-0067">ATP-binding</keyword>
<keyword evidence="5" id="KW-0648">Protein biosynthesis</keyword>
<accession>A0AAU9C0D6</accession>
<gene>
    <name evidence="5" type="ORF">MIT9_P0072</name>
</gene>
<dbReference type="NCBIfam" id="TIGR00462">
    <property type="entry name" value="genX"/>
    <property type="match status" value="1"/>
</dbReference>
<dbReference type="InterPro" id="IPR018149">
    <property type="entry name" value="Lys-tRNA-synth_II_C"/>
</dbReference>
<dbReference type="PRINTS" id="PR00982">
    <property type="entry name" value="TRNASYNTHLYS"/>
</dbReference>
<dbReference type="NCBIfam" id="NF006828">
    <property type="entry name" value="PRK09350.1"/>
    <property type="match status" value="1"/>
</dbReference>
<sequence>MEVETPLLAPTVSTDPQLDFFAVPDAGRTRYLQTSPELLMKRLLAAGSGPIYQICKAFRRGEAGRWHNPEFTLLEWYRPGFELADLMDEVADLLRILLPPLEDSCRLSYTEVFERWVGVSWHAPLPALAERARRLGLPEAAALCGEDRSLWLDLLFSHRVQPNLPRHRPVFVCDYPAPLAALARLNEDGRTARRFEVFCNGVELGNGYDELTDPEEQRRRLEADRNARRRQGLPVPPLDEAFVAALRAGLPRCSGVAVGLDRLLMLRLQRRDIDAVVSFSWQRLH</sequence>
<dbReference type="EMBL" id="AP024714">
    <property type="protein sequence ID" value="BCX80499.1"/>
    <property type="molecule type" value="Genomic_DNA"/>
</dbReference>
<evidence type="ECO:0000313" key="5">
    <source>
        <dbReference type="EMBL" id="BCX80499.1"/>
    </source>
</evidence>
<keyword evidence="1 5" id="KW-0436">Ligase</keyword>
<name>A0AAU9C0D6_9GAMM</name>
<dbReference type="InterPro" id="IPR004364">
    <property type="entry name" value="Aa-tRNA-synt_II"/>
</dbReference>
<dbReference type="GO" id="GO:0004824">
    <property type="term" value="F:lysine-tRNA ligase activity"/>
    <property type="evidence" value="ECO:0007669"/>
    <property type="project" value="InterPro"/>
</dbReference>
<organism evidence="5 6">
    <name type="scientific">Methylomarinovum caldicuralii</name>
    <dbReference type="NCBI Taxonomy" id="438856"/>
    <lineage>
        <taxon>Bacteria</taxon>
        <taxon>Pseudomonadati</taxon>
        <taxon>Pseudomonadota</taxon>
        <taxon>Gammaproteobacteria</taxon>
        <taxon>Methylococcales</taxon>
        <taxon>Methylothermaceae</taxon>
        <taxon>Methylomarinovum</taxon>
    </lineage>
</organism>
<dbReference type="GO" id="GO:0000049">
    <property type="term" value="F:tRNA binding"/>
    <property type="evidence" value="ECO:0007669"/>
    <property type="project" value="TreeGrafter"/>
</dbReference>
<keyword evidence="6" id="KW-1185">Reference proteome</keyword>
<dbReference type="AlphaFoldDB" id="A0AAU9C0D6"/>
<dbReference type="Gene3D" id="3.30.930.10">
    <property type="entry name" value="Bira Bifunctional Protein, Domain 2"/>
    <property type="match status" value="1"/>
</dbReference>
<protein>
    <submittedName>
        <fullName evidence="5">Elongation factor P--(R)-beta-lysine ligase</fullName>
    </submittedName>
</protein>
<reference evidence="6" key="1">
    <citation type="journal article" date="2024" name="Int. J. Syst. Evol. Microbiol.">
        <title>Methylomarinovum tepidoasis sp. nov., a moderately thermophilic methanotroph of the family Methylothermaceae isolated from a deep-sea hydrothermal field.</title>
        <authorList>
            <person name="Hirayama H."/>
            <person name="Takaki Y."/>
            <person name="Abe M."/>
            <person name="Miyazaki M."/>
            <person name="Uematsu K."/>
            <person name="Matsui Y."/>
            <person name="Takai K."/>
        </authorList>
    </citation>
    <scope>NUCLEOTIDE SEQUENCE [LARGE SCALE GENOMIC DNA]</scope>
    <source>
        <strain evidence="6">IT-9</strain>
    </source>
</reference>
<evidence type="ECO:0000256" key="2">
    <source>
        <dbReference type="ARBA" id="ARBA00022741"/>
    </source>
</evidence>
<dbReference type="GO" id="GO:0005829">
    <property type="term" value="C:cytosol"/>
    <property type="evidence" value="ECO:0007669"/>
    <property type="project" value="TreeGrafter"/>
</dbReference>
<dbReference type="GO" id="GO:0003746">
    <property type="term" value="F:translation elongation factor activity"/>
    <property type="evidence" value="ECO:0007669"/>
    <property type="project" value="UniProtKB-KW"/>
</dbReference>
<dbReference type="PROSITE" id="PS50862">
    <property type="entry name" value="AA_TRNA_LIGASE_II"/>
    <property type="match status" value="1"/>
</dbReference>
<dbReference type="KEGG" id="mcau:MIT9_P0072"/>